<feature type="region of interest" description="Disordered" evidence="1">
    <location>
        <begin position="1"/>
        <end position="102"/>
    </location>
</feature>
<keyword evidence="3" id="KW-1185">Reference proteome</keyword>
<name>A0A812IQI5_9DINO</name>
<protein>
    <submittedName>
        <fullName evidence="2">Uncharacterized protein</fullName>
    </submittedName>
</protein>
<organism evidence="2 3">
    <name type="scientific">Symbiodinium natans</name>
    <dbReference type="NCBI Taxonomy" id="878477"/>
    <lineage>
        <taxon>Eukaryota</taxon>
        <taxon>Sar</taxon>
        <taxon>Alveolata</taxon>
        <taxon>Dinophyceae</taxon>
        <taxon>Suessiales</taxon>
        <taxon>Symbiodiniaceae</taxon>
        <taxon>Symbiodinium</taxon>
    </lineage>
</organism>
<proteinExistence type="predicted"/>
<evidence type="ECO:0000313" key="2">
    <source>
        <dbReference type="EMBL" id="CAE7041994.1"/>
    </source>
</evidence>
<dbReference type="AlphaFoldDB" id="A0A812IQI5"/>
<dbReference type="EMBL" id="CAJNDS010000309">
    <property type="protein sequence ID" value="CAE7041994.1"/>
    <property type="molecule type" value="Genomic_DNA"/>
</dbReference>
<dbReference type="Proteomes" id="UP000604046">
    <property type="component" value="Unassembled WGS sequence"/>
</dbReference>
<feature type="compositionally biased region" description="Basic residues" evidence="1">
    <location>
        <begin position="71"/>
        <end position="82"/>
    </location>
</feature>
<dbReference type="SUPFAM" id="SSF51197">
    <property type="entry name" value="Clavaminate synthase-like"/>
    <property type="match status" value="1"/>
</dbReference>
<comment type="caution">
    <text evidence="2">The sequence shown here is derived from an EMBL/GenBank/DDBJ whole genome shotgun (WGS) entry which is preliminary data.</text>
</comment>
<dbReference type="Gene3D" id="2.60.120.620">
    <property type="entry name" value="q2cbj1_9rhob like domain"/>
    <property type="match status" value="1"/>
</dbReference>
<evidence type="ECO:0000313" key="3">
    <source>
        <dbReference type="Proteomes" id="UP000604046"/>
    </source>
</evidence>
<reference evidence="2" key="1">
    <citation type="submission" date="2021-02" db="EMBL/GenBank/DDBJ databases">
        <authorList>
            <person name="Dougan E. K."/>
            <person name="Rhodes N."/>
            <person name="Thang M."/>
            <person name="Chan C."/>
        </authorList>
    </citation>
    <scope>NUCLEOTIDE SEQUENCE</scope>
</reference>
<gene>
    <name evidence="2" type="ORF">SNAT2548_LOCUS4955</name>
</gene>
<feature type="compositionally biased region" description="Polar residues" evidence="1">
    <location>
        <begin position="86"/>
        <end position="100"/>
    </location>
</feature>
<sequence>MTHDSLRIRRSRWSRPHCPDGAGGKSSKSMSSDFSEEGGEAEISAFCGKNGGRRPWLRQRSERQEAEERRQRRQWRAQRRAAKGASTASKISSPSGPSETSDAERRFLFLGRQPRFWRGLDVRSWTTEVQRPHVEQPPPQDPSLIPDAKVREFQENQVVLLRGAITDWVPYLKSVVQHQMEHPQVSAFVTGLRSFFSMDYVQAGLFLTNDRFFDFWTSSPLAGLAKQLLQCEEVRLIVDQLNVNPHCPPFTDVEKFHTDVGVISAVAREEDVLRCWIPLESGRQEGIGTLEFEVHGERKRFDVKLGDVLMFTPTIPHRVLFPANSQYDEDRCVIIASLHGSTADAGPVAVPEFPRIFPTTDEAEVAARREGRLYDSAERYFQLWGRPFALAKEWLQFITYEQKKPSESKKKRRETI</sequence>
<feature type="compositionally biased region" description="Basic and acidic residues" evidence="1">
    <location>
        <begin position="59"/>
        <end position="70"/>
    </location>
</feature>
<evidence type="ECO:0000256" key="1">
    <source>
        <dbReference type="SAM" id="MobiDB-lite"/>
    </source>
</evidence>
<dbReference type="OrthoDB" id="445305at2759"/>
<accession>A0A812IQI5</accession>